<dbReference type="Proteomes" id="UP001470809">
    <property type="component" value="Chromosome"/>
</dbReference>
<feature type="domain" description="N-acetyltransferase" evidence="3">
    <location>
        <begin position="1"/>
        <end position="160"/>
    </location>
</feature>
<dbReference type="PROSITE" id="PS51186">
    <property type="entry name" value="GNAT"/>
    <property type="match status" value="1"/>
</dbReference>
<dbReference type="EMBL" id="CP151767">
    <property type="protein sequence ID" value="WZU68118.1"/>
    <property type="molecule type" value="Genomic_DNA"/>
</dbReference>
<keyword evidence="5" id="KW-1185">Reference proteome</keyword>
<dbReference type="AlphaFoldDB" id="A0AAN0ML12"/>
<keyword evidence="2" id="KW-0012">Acyltransferase</keyword>
<evidence type="ECO:0000313" key="5">
    <source>
        <dbReference type="Proteomes" id="UP001470809"/>
    </source>
</evidence>
<proteinExistence type="predicted"/>
<dbReference type="RefSeq" id="WP_342077411.1">
    <property type="nucleotide sequence ID" value="NZ_CP151767.2"/>
</dbReference>
<reference evidence="4 5" key="2">
    <citation type="submission" date="2024-08" db="EMBL/GenBank/DDBJ databases">
        <title>Phylogenomic analyses of a clade within the roseobacter group suggest taxonomic reassignments of species of the genera Aestuariivita, Citreicella, Loktanella, Nautella, Pelagibaca, Ruegeria, Thalassobius, Thiobacimonas and Tropicibacter, and the proposal o.</title>
        <authorList>
            <person name="Jeon C.O."/>
        </authorList>
    </citation>
    <scope>NUCLEOTIDE SEQUENCE [LARGE SCALE GENOMIC DNA]</scope>
    <source>
        <strain evidence="4 5">SS1-5</strain>
    </source>
</reference>
<dbReference type="PANTHER" id="PTHR43877">
    <property type="entry name" value="AMINOALKYLPHOSPHONATE N-ACETYLTRANSFERASE-RELATED-RELATED"/>
    <property type="match status" value="1"/>
</dbReference>
<evidence type="ECO:0000256" key="1">
    <source>
        <dbReference type="ARBA" id="ARBA00022679"/>
    </source>
</evidence>
<sequence length="167" mass="17854">MIIRPATATDLADLTHVINEIIALGGSTAHQRPFDQKRMQDHYVAPPSGISCQVAEDNGRVIGFQSLLWPRNDSDPLPAGWATIASFVASQAAGKGVGQKLFAATRQAAAAAGVTTIDATIRADNVAGLRYYTGLGFADYDRLVAIPLRDGTVVDRIRKRFDLSMSA</sequence>
<keyword evidence="1" id="KW-0808">Transferase</keyword>
<protein>
    <submittedName>
        <fullName evidence="4">N-acetyltransferase family protein</fullName>
    </submittedName>
</protein>
<dbReference type="Gene3D" id="3.40.630.30">
    <property type="match status" value="1"/>
</dbReference>
<reference evidence="5" key="1">
    <citation type="submission" date="2024-04" db="EMBL/GenBank/DDBJ databases">
        <title>Phylogenomic analyses of a clade within the roseobacter group suggest taxonomic reassignments of species of the genera Aestuariivita, Citreicella, Loktanella, Nautella, Pelagibaca, Ruegeria, Thalassobius, Thiobacimonas and Tropicibacter, and the proposal o.</title>
        <authorList>
            <person name="Jeon C.O."/>
        </authorList>
    </citation>
    <scope>NUCLEOTIDE SEQUENCE [LARGE SCALE GENOMIC DNA]</scope>
    <source>
        <strain evidence="5">SS1-5</strain>
    </source>
</reference>
<evidence type="ECO:0000256" key="2">
    <source>
        <dbReference type="ARBA" id="ARBA00023315"/>
    </source>
</evidence>
<dbReference type="InterPro" id="IPR000182">
    <property type="entry name" value="GNAT_dom"/>
</dbReference>
<dbReference type="CDD" id="cd04301">
    <property type="entry name" value="NAT_SF"/>
    <property type="match status" value="1"/>
</dbReference>
<dbReference type="GO" id="GO:0016747">
    <property type="term" value="F:acyltransferase activity, transferring groups other than amino-acyl groups"/>
    <property type="evidence" value="ECO:0007669"/>
    <property type="project" value="InterPro"/>
</dbReference>
<dbReference type="InterPro" id="IPR016181">
    <property type="entry name" value="Acyl_CoA_acyltransferase"/>
</dbReference>
<dbReference type="InterPro" id="IPR050832">
    <property type="entry name" value="Bact_Acetyltransf"/>
</dbReference>
<dbReference type="Pfam" id="PF00583">
    <property type="entry name" value="Acetyltransf_1"/>
    <property type="match status" value="1"/>
</dbReference>
<evidence type="ECO:0000259" key="3">
    <source>
        <dbReference type="PROSITE" id="PS51186"/>
    </source>
</evidence>
<organism evidence="4 5">
    <name type="scientific">Yoonia rhodophyticola</name>
    <dbReference type="NCBI Taxonomy" id="3137370"/>
    <lineage>
        <taxon>Bacteria</taxon>
        <taxon>Pseudomonadati</taxon>
        <taxon>Pseudomonadota</taxon>
        <taxon>Alphaproteobacteria</taxon>
        <taxon>Rhodobacterales</taxon>
        <taxon>Paracoccaceae</taxon>
        <taxon>Yoonia</taxon>
    </lineage>
</organism>
<dbReference type="KEGG" id="yrh:AABB31_04050"/>
<gene>
    <name evidence="4" type="ORF">AABB31_04050</name>
</gene>
<evidence type="ECO:0000313" key="4">
    <source>
        <dbReference type="EMBL" id="WZU68118.1"/>
    </source>
</evidence>
<accession>A0AAN0ML12</accession>
<dbReference type="SUPFAM" id="SSF55729">
    <property type="entry name" value="Acyl-CoA N-acyltransferases (Nat)"/>
    <property type="match status" value="1"/>
</dbReference>
<name>A0AAN0ML12_9RHOB</name>